<evidence type="ECO:0000256" key="1">
    <source>
        <dbReference type="SAM" id="Phobius"/>
    </source>
</evidence>
<sequence length="105" mass="11695">MPVESILIVLFYSVKPYLWVLALFLMLPVCEFLFIPPDYRLMGNGMHLLVSLAVGILTGLAVPSLMMSQLSYVVTIADWAALVLIMLGISVYVWLILRPLNRGIG</sequence>
<gene>
    <name evidence="2" type="ORF">VQ7734_00799</name>
</gene>
<proteinExistence type="predicted"/>
<dbReference type="AlphaFoldDB" id="A0A1M7YR66"/>
<feature type="transmembrane region" description="Helical" evidence="1">
    <location>
        <begin position="79"/>
        <end position="97"/>
    </location>
</feature>
<evidence type="ECO:0000313" key="3">
    <source>
        <dbReference type="Proteomes" id="UP000184600"/>
    </source>
</evidence>
<feature type="transmembrane region" description="Helical" evidence="1">
    <location>
        <begin position="47"/>
        <end position="67"/>
    </location>
</feature>
<keyword evidence="3" id="KW-1185">Reference proteome</keyword>
<dbReference type="Proteomes" id="UP000184600">
    <property type="component" value="Unassembled WGS sequence"/>
</dbReference>
<keyword evidence="1" id="KW-1133">Transmembrane helix</keyword>
<protein>
    <submittedName>
        <fullName evidence="2">Uncharacterized protein</fullName>
    </submittedName>
</protein>
<keyword evidence="1" id="KW-0812">Transmembrane</keyword>
<name>A0A1M7YR66_9VIBR</name>
<evidence type="ECO:0000313" key="2">
    <source>
        <dbReference type="EMBL" id="SHO55080.1"/>
    </source>
</evidence>
<accession>A0A1M7YR66</accession>
<organism evidence="2 3">
    <name type="scientific">Vibrio quintilis</name>
    <dbReference type="NCBI Taxonomy" id="1117707"/>
    <lineage>
        <taxon>Bacteria</taxon>
        <taxon>Pseudomonadati</taxon>
        <taxon>Pseudomonadota</taxon>
        <taxon>Gammaproteobacteria</taxon>
        <taxon>Vibrionales</taxon>
        <taxon>Vibrionaceae</taxon>
        <taxon>Vibrio</taxon>
    </lineage>
</organism>
<dbReference type="STRING" id="1117707.VQ7734_00799"/>
<dbReference type="EMBL" id="FRFG01000011">
    <property type="protein sequence ID" value="SHO55080.1"/>
    <property type="molecule type" value="Genomic_DNA"/>
</dbReference>
<dbReference type="OrthoDB" id="6119666at2"/>
<keyword evidence="1" id="KW-0472">Membrane</keyword>
<reference evidence="3" key="1">
    <citation type="submission" date="2016-12" db="EMBL/GenBank/DDBJ databases">
        <authorList>
            <person name="Rodrigo-Torres L."/>
            <person name="Arahal R.D."/>
            <person name="Lucena T."/>
        </authorList>
    </citation>
    <scope>NUCLEOTIDE SEQUENCE [LARGE SCALE GENOMIC DNA]</scope>
</reference>
<dbReference type="RefSeq" id="WP_073579980.1">
    <property type="nucleotide sequence ID" value="NZ_AP024897.1"/>
</dbReference>